<dbReference type="RefSeq" id="WP_407051857.1">
    <property type="nucleotide sequence ID" value="NZ_CP158568.1"/>
</dbReference>
<dbReference type="InterPro" id="IPR051010">
    <property type="entry name" value="BCAA_transport"/>
</dbReference>
<evidence type="ECO:0000256" key="3">
    <source>
        <dbReference type="ARBA" id="ARBA00022970"/>
    </source>
</evidence>
<evidence type="ECO:0000256" key="4">
    <source>
        <dbReference type="SAM" id="SignalP"/>
    </source>
</evidence>
<comment type="similarity">
    <text evidence="1">Belongs to the leucine-binding protein family.</text>
</comment>
<proteinExistence type="inferred from homology"/>
<evidence type="ECO:0000313" key="6">
    <source>
        <dbReference type="EMBL" id="XBY46766.1"/>
    </source>
</evidence>
<dbReference type="InterPro" id="IPR028082">
    <property type="entry name" value="Peripla_BP_I"/>
</dbReference>
<dbReference type="EMBL" id="CP158568">
    <property type="protein sequence ID" value="XBY46766.1"/>
    <property type="molecule type" value="Genomic_DNA"/>
</dbReference>
<gene>
    <name evidence="6" type="ORF">ABS361_00690</name>
</gene>
<organism evidence="6">
    <name type="scientific">Methyloraptor flagellatus</name>
    <dbReference type="NCBI Taxonomy" id="3162530"/>
    <lineage>
        <taxon>Bacteria</taxon>
        <taxon>Pseudomonadati</taxon>
        <taxon>Pseudomonadota</taxon>
        <taxon>Alphaproteobacteria</taxon>
        <taxon>Hyphomicrobiales</taxon>
        <taxon>Ancalomicrobiaceae</taxon>
        <taxon>Methyloraptor</taxon>
    </lineage>
</organism>
<evidence type="ECO:0000256" key="1">
    <source>
        <dbReference type="ARBA" id="ARBA00010062"/>
    </source>
</evidence>
<feature type="chain" id="PRO_5043772969" evidence="4">
    <location>
        <begin position="21"/>
        <end position="387"/>
    </location>
</feature>
<dbReference type="PANTHER" id="PTHR30483:SF6">
    <property type="entry name" value="PERIPLASMIC BINDING PROTEIN OF ABC TRANSPORTER FOR NATURAL AMINO ACIDS"/>
    <property type="match status" value="1"/>
</dbReference>
<accession>A0AAU7XF36</accession>
<name>A0AAU7XF36_9HYPH</name>
<keyword evidence="2 4" id="KW-0732">Signal</keyword>
<dbReference type="SUPFAM" id="SSF53822">
    <property type="entry name" value="Periplasmic binding protein-like I"/>
    <property type="match status" value="1"/>
</dbReference>
<dbReference type="Gene3D" id="3.40.50.2300">
    <property type="match status" value="2"/>
</dbReference>
<dbReference type="Pfam" id="PF13458">
    <property type="entry name" value="Peripla_BP_6"/>
    <property type="match status" value="1"/>
</dbReference>
<keyword evidence="3" id="KW-0813">Transport</keyword>
<dbReference type="InterPro" id="IPR028081">
    <property type="entry name" value="Leu-bd"/>
</dbReference>
<reference evidence="6" key="1">
    <citation type="submission" date="2024-06" db="EMBL/GenBank/DDBJ databases">
        <title>Methylostella associata gen. nov., sp. nov., a novel Ancalomicrobiaceae-affiliated facultatively methylotrophic bacteria that feed on methanotrophs of the genus Methylococcus.</title>
        <authorList>
            <person name="Saltykova V."/>
            <person name="Danilova O.V."/>
            <person name="Oshkin I.Y."/>
            <person name="Belova S.E."/>
            <person name="Pimenov N.V."/>
            <person name="Dedysh S.N."/>
        </authorList>
    </citation>
    <scope>NUCLEOTIDE SEQUENCE</scope>
    <source>
        <strain evidence="6">S20</strain>
    </source>
</reference>
<feature type="domain" description="Leucine-binding protein" evidence="5">
    <location>
        <begin position="22"/>
        <end position="366"/>
    </location>
</feature>
<dbReference type="GO" id="GO:0006865">
    <property type="term" value="P:amino acid transport"/>
    <property type="evidence" value="ECO:0007669"/>
    <property type="project" value="UniProtKB-KW"/>
</dbReference>
<feature type="signal peptide" evidence="4">
    <location>
        <begin position="1"/>
        <end position="20"/>
    </location>
</feature>
<dbReference type="AlphaFoldDB" id="A0AAU7XF36"/>
<dbReference type="KEGG" id="mflg:ABS361_00690"/>
<dbReference type="CDD" id="cd20013">
    <property type="entry name" value="PBP1_RPA0985_benzoate-like"/>
    <property type="match status" value="1"/>
</dbReference>
<sequence length="387" mass="40420">MKSGAAALLLAAGFAGSAAADTIKVGVIAPFSGPFAQAGKNFKAGVEAYVATHGDTVAGHKVEFVYRDLDGPDPGKAKSVAQDLIIKEKVQYLGGVYLTPSAFAIAPMLEEANVPLVVFNAATSSITQKSPLIVRTSFTLWQTTVPLAKQAAKDGKKKIIIAVTDYGPGTDAEAAFRKTFEAAGGQIVESIKMPLATTDFGPYLQRAKDSGAEALFAFLPSGAPTVGFVKAYAESGLKEKGVALISTGDLTEEAGLPAIGDAALGMRTSFHYSVAHDSALNRAFVAAASKAIGNADELSFPAVAAYDGVYVITKMIEATGGKQDAKKAVQAVLGMVWESPRGPVKIDPETRHVTQTIYLREVVKDGGKLINKELSSVPDQPDWGLAK</sequence>
<protein>
    <submittedName>
        <fullName evidence="6">ABC transporter substrate-binding protein</fullName>
    </submittedName>
</protein>
<dbReference type="PANTHER" id="PTHR30483">
    <property type="entry name" value="LEUCINE-SPECIFIC-BINDING PROTEIN"/>
    <property type="match status" value="1"/>
</dbReference>
<evidence type="ECO:0000259" key="5">
    <source>
        <dbReference type="Pfam" id="PF13458"/>
    </source>
</evidence>
<evidence type="ECO:0000256" key="2">
    <source>
        <dbReference type="ARBA" id="ARBA00022729"/>
    </source>
</evidence>
<keyword evidence="3" id="KW-0029">Amino-acid transport</keyword>